<evidence type="ECO:0000313" key="15">
    <source>
        <dbReference type="EMBL" id="CAD8928466.1"/>
    </source>
</evidence>
<keyword evidence="6" id="KW-0645">Protease</keyword>
<dbReference type="PANTHER" id="PTHR10410">
    <property type="entry name" value="EUKARYOTIC TRANSLATION INITIATION FACTOR 3 -RELATED"/>
    <property type="match status" value="1"/>
</dbReference>
<feature type="region of interest" description="Disordered" evidence="13">
    <location>
        <begin position="1"/>
        <end position="24"/>
    </location>
</feature>
<dbReference type="Gene3D" id="3.40.140.10">
    <property type="entry name" value="Cytidine Deaminase, domain 2"/>
    <property type="match status" value="1"/>
</dbReference>
<comment type="subcellular location">
    <subcellularLocation>
        <location evidence="2">Cytoplasm</location>
    </subcellularLocation>
    <subcellularLocation>
        <location evidence="1">Nucleus</location>
    </subcellularLocation>
</comment>
<dbReference type="GO" id="GO:0008180">
    <property type="term" value="C:COP9 signalosome"/>
    <property type="evidence" value="ECO:0007669"/>
    <property type="project" value="UniProtKB-KW"/>
</dbReference>
<dbReference type="GO" id="GO:0005737">
    <property type="term" value="C:cytoplasm"/>
    <property type="evidence" value="ECO:0007669"/>
    <property type="project" value="UniProtKB-SubCell"/>
</dbReference>
<organism evidence="15">
    <name type="scientific">Picochlorum oklahomense</name>
    <dbReference type="NCBI Taxonomy" id="249345"/>
    <lineage>
        <taxon>Eukaryota</taxon>
        <taxon>Viridiplantae</taxon>
        <taxon>Chlorophyta</taxon>
        <taxon>core chlorophytes</taxon>
        <taxon>Trebouxiophyceae</taxon>
        <taxon>Trebouxiophyceae incertae sedis</taxon>
        <taxon>Picochlorum</taxon>
    </lineage>
</organism>
<dbReference type="InterPro" id="IPR050242">
    <property type="entry name" value="JAMM_MPN+_peptidase_M67A"/>
</dbReference>
<evidence type="ECO:0000256" key="11">
    <source>
        <dbReference type="ARBA" id="ARBA00023049"/>
    </source>
</evidence>
<evidence type="ECO:0000256" key="1">
    <source>
        <dbReference type="ARBA" id="ARBA00004123"/>
    </source>
</evidence>
<keyword evidence="10" id="KW-0862">Zinc</keyword>
<keyword evidence="8" id="KW-0736">Signalosome</keyword>
<evidence type="ECO:0000256" key="4">
    <source>
        <dbReference type="ARBA" id="ARBA00014880"/>
    </source>
</evidence>
<evidence type="ECO:0000256" key="13">
    <source>
        <dbReference type="SAM" id="MobiDB-lite"/>
    </source>
</evidence>
<proteinExistence type="inferred from homology"/>
<name>A0A7S1GHH4_9CHLO</name>
<dbReference type="GO" id="GO:0006508">
    <property type="term" value="P:proteolysis"/>
    <property type="evidence" value="ECO:0007669"/>
    <property type="project" value="UniProtKB-KW"/>
</dbReference>
<evidence type="ECO:0000256" key="6">
    <source>
        <dbReference type="ARBA" id="ARBA00022670"/>
    </source>
</evidence>
<evidence type="ECO:0000256" key="9">
    <source>
        <dbReference type="ARBA" id="ARBA00022801"/>
    </source>
</evidence>
<comment type="similarity">
    <text evidence="3">Belongs to the peptidase M67A family. CSN5 subfamily.</text>
</comment>
<evidence type="ECO:0000256" key="8">
    <source>
        <dbReference type="ARBA" id="ARBA00022790"/>
    </source>
</evidence>
<dbReference type="AlphaFoldDB" id="A0A7S1GHH4"/>
<dbReference type="GO" id="GO:0008237">
    <property type="term" value="F:metallopeptidase activity"/>
    <property type="evidence" value="ECO:0007669"/>
    <property type="project" value="UniProtKB-KW"/>
</dbReference>
<evidence type="ECO:0000256" key="3">
    <source>
        <dbReference type="ARBA" id="ARBA00006008"/>
    </source>
</evidence>
<evidence type="ECO:0000256" key="2">
    <source>
        <dbReference type="ARBA" id="ARBA00004496"/>
    </source>
</evidence>
<sequence length="318" mass="35509">MEQNLTPSERVFADQATNPASSRDRSWEKDVEYFKRVNFTASAVVEMGIHANSGGNLEVMGLLLGKIEDEVFHVLNVFPLPVEGTETRVNAQSEANEYIVRFLEALQRSGNSDCVVGWYHSHPGYGCWLSGIDVSTQTVNQKYQDPFLAVVIDPHETIKTGKISIGSFRTYPEDHVGRKQSLSDQSIPVEKVEDYGVHAHKYYEMESCFFKTESDEVALRVIRADHWADALVRGTGEMQDTIVIQEIQQIAKKVRHAIGENNAEARKTEVMMETHPGAAKNDVSFLSTNEEGPSRGTQLAVLSCNDAVTDIVKDLLFL</sequence>
<dbReference type="SMART" id="SM00232">
    <property type="entry name" value="JAB_MPN"/>
    <property type="match status" value="1"/>
</dbReference>
<evidence type="ECO:0000256" key="12">
    <source>
        <dbReference type="ARBA" id="ARBA00023242"/>
    </source>
</evidence>
<keyword evidence="9" id="KW-0378">Hydrolase</keyword>
<dbReference type="InterPro" id="IPR037518">
    <property type="entry name" value="MPN"/>
</dbReference>
<dbReference type="InterPro" id="IPR000555">
    <property type="entry name" value="JAMM/MPN+_dom"/>
</dbReference>
<dbReference type="SUPFAM" id="SSF102712">
    <property type="entry name" value="JAB1/MPN domain"/>
    <property type="match status" value="1"/>
</dbReference>
<dbReference type="FunFam" id="3.40.140.10:FF:000203">
    <property type="entry name" value="COP9 signalosome complex subunit 5"/>
    <property type="match status" value="1"/>
</dbReference>
<evidence type="ECO:0000259" key="14">
    <source>
        <dbReference type="PROSITE" id="PS50249"/>
    </source>
</evidence>
<keyword evidence="7" id="KW-0479">Metal-binding</keyword>
<dbReference type="Pfam" id="PF01398">
    <property type="entry name" value="JAB"/>
    <property type="match status" value="1"/>
</dbReference>
<keyword evidence="12" id="KW-0539">Nucleus</keyword>
<dbReference type="PROSITE" id="PS50249">
    <property type="entry name" value="MPN"/>
    <property type="match status" value="1"/>
</dbReference>
<evidence type="ECO:0000256" key="7">
    <source>
        <dbReference type="ARBA" id="ARBA00022723"/>
    </source>
</evidence>
<accession>A0A7S1GHH4</accession>
<protein>
    <recommendedName>
        <fullName evidence="4">COP9 signalosome complex subunit 5</fullName>
    </recommendedName>
</protein>
<evidence type="ECO:0000256" key="10">
    <source>
        <dbReference type="ARBA" id="ARBA00022833"/>
    </source>
</evidence>
<keyword evidence="5" id="KW-0963">Cytoplasm</keyword>
<dbReference type="CDD" id="cd08069">
    <property type="entry name" value="MPN_RPN11_CSN5"/>
    <property type="match status" value="1"/>
</dbReference>
<dbReference type="GO" id="GO:0046872">
    <property type="term" value="F:metal ion binding"/>
    <property type="evidence" value="ECO:0007669"/>
    <property type="project" value="UniProtKB-KW"/>
</dbReference>
<feature type="domain" description="MPN" evidence="14">
    <location>
        <begin position="37"/>
        <end position="174"/>
    </location>
</feature>
<reference evidence="15" key="1">
    <citation type="submission" date="2021-01" db="EMBL/GenBank/DDBJ databases">
        <authorList>
            <person name="Corre E."/>
            <person name="Pelletier E."/>
            <person name="Niang G."/>
            <person name="Scheremetjew M."/>
            <person name="Finn R."/>
            <person name="Kale V."/>
            <person name="Holt S."/>
            <person name="Cochrane G."/>
            <person name="Meng A."/>
            <person name="Brown T."/>
            <person name="Cohen L."/>
        </authorList>
    </citation>
    <scope>NUCLEOTIDE SEQUENCE</scope>
    <source>
        <strain evidence="15">CCMP2329</strain>
    </source>
</reference>
<dbReference type="EMBL" id="HBFV01001185">
    <property type="protein sequence ID" value="CAD8928466.1"/>
    <property type="molecule type" value="Transcribed_RNA"/>
</dbReference>
<gene>
    <name evidence="15" type="ORF">POKL1161_LOCUS819</name>
</gene>
<evidence type="ECO:0000256" key="5">
    <source>
        <dbReference type="ARBA" id="ARBA00022490"/>
    </source>
</evidence>
<keyword evidence="11" id="KW-0482">Metalloprotease</keyword>